<accession>A0ABV1II52</accession>
<dbReference type="Proteomes" id="UP001478817">
    <property type="component" value="Unassembled WGS sequence"/>
</dbReference>
<dbReference type="EMBL" id="JBBNGS010000016">
    <property type="protein sequence ID" value="MEQ2638327.1"/>
    <property type="molecule type" value="Genomic_DNA"/>
</dbReference>
<organism evidence="4 5">
    <name type="scientific">Paratractidigestivibacter faecalis</name>
    <dbReference type="NCBI Taxonomy" id="2292441"/>
    <lineage>
        <taxon>Bacteria</taxon>
        <taxon>Bacillati</taxon>
        <taxon>Actinomycetota</taxon>
        <taxon>Coriobacteriia</taxon>
        <taxon>Coriobacteriales</taxon>
        <taxon>Atopobiaceae</taxon>
        <taxon>Paratractidigestivibacter</taxon>
    </lineage>
</organism>
<dbReference type="Pfam" id="PF01315">
    <property type="entry name" value="Ald_Xan_dh_C"/>
    <property type="match status" value="1"/>
</dbReference>
<comment type="caution">
    <text evidence="4">The sequence shown here is derived from an EMBL/GenBank/DDBJ whole genome shotgun (WGS) entry which is preliminary data.</text>
</comment>
<keyword evidence="2" id="KW-0560">Oxidoreductase</keyword>
<dbReference type="Gene3D" id="3.30.365.10">
    <property type="entry name" value="Aldehyde oxidase/xanthine dehydrogenase, molybdopterin binding domain"/>
    <property type="match status" value="4"/>
</dbReference>
<dbReference type="Pfam" id="PF20256">
    <property type="entry name" value="MoCoBD_2"/>
    <property type="match status" value="1"/>
</dbReference>
<dbReference type="PANTHER" id="PTHR11908">
    <property type="entry name" value="XANTHINE DEHYDROGENASE"/>
    <property type="match status" value="1"/>
</dbReference>
<dbReference type="SMART" id="SM01008">
    <property type="entry name" value="Ald_Xan_dh_C"/>
    <property type="match status" value="1"/>
</dbReference>
<dbReference type="Pfam" id="PF02738">
    <property type="entry name" value="MoCoBD_1"/>
    <property type="match status" value="1"/>
</dbReference>
<dbReference type="InterPro" id="IPR000674">
    <property type="entry name" value="Ald_Oxase/Xan_DH_a/b"/>
</dbReference>
<evidence type="ECO:0000256" key="2">
    <source>
        <dbReference type="ARBA" id="ARBA00023002"/>
    </source>
</evidence>
<evidence type="ECO:0000256" key="1">
    <source>
        <dbReference type="ARBA" id="ARBA00022505"/>
    </source>
</evidence>
<feature type="domain" description="Aldehyde oxidase/xanthine dehydrogenase a/b hammerhead" evidence="3">
    <location>
        <begin position="21"/>
        <end position="139"/>
    </location>
</feature>
<dbReference type="NCBIfam" id="NF043082">
    <property type="entry name" value="XdhA_XDHase"/>
    <property type="match status" value="1"/>
</dbReference>
<dbReference type="Gene3D" id="3.90.1170.50">
    <property type="entry name" value="Aldehyde oxidase/xanthine dehydrogenase, a/b hammerhead"/>
    <property type="match status" value="1"/>
</dbReference>
<gene>
    <name evidence="4" type="primary">xdhA</name>
    <name evidence="4" type="ORF">AAAT05_08235</name>
</gene>
<dbReference type="RefSeq" id="WP_349183004.1">
    <property type="nucleotide sequence ID" value="NZ_JBBNGS010000016.1"/>
</dbReference>
<dbReference type="NCBIfam" id="NF007426">
    <property type="entry name" value="PRK09970.1"/>
    <property type="match status" value="1"/>
</dbReference>
<dbReference type="SUPFAM" id="SSF54665">
    <property type="entry name" value="CO dehydrogenase molybdoprotein N-domain-like"/>
    <property type="match status" value="1"/>
</dbReference>
<dbReference type="InterPro" id="IPR046867">
    <property type="entry name" value="AldOxase/xan_DH_MoCoBD2"/>
</dbReference>
<evidence type="ECO:0000313" key="4">
    <source>
        <dbReference type="EMBL" id="MEQ2638327.1"/>
    </source>
</evidence>
<keyword evidence="1" id="KW-0500">Molybdenum</keyword>
<proteinExistence type="predicted"/>
<keyword evidence="5" id="KW-1185">Reference proteome</keyword>
<evidence type="ECO:0000259" key="3">
    <source>
        <dbReference type="SMART" id="SM01008"/>
    </source>
</evidence>
<sequence length="786" mass="86182">MEKLKEVGRPIKRVDAADKVTGRAKFTDDLCPKPCLEAKILHSTIGNGRVVSMDTSEALKVPGVVAVFTCFDVPDIVYPVGGHPWYADRDASHRDIADRKLLDDRVRIYGDNIGVVVAEDTVACDRALKLIKVEYEEWPVVYDPKESLALGAAEGGAEHPVQDRKPDNLVAHTLAVTSDDKLAALGYSSVDDAINDPAYHHVSLHMESREQSQVHIETCTSYCYMENNKIVCVSSTQIPHVVRRVIGQALGIPWGDVRVIKPYIGGGFGTKQDVHYEPLNAWVCKMVGGRCVRMEISREELFWDTSGRQPKSFDVEASWDDDMNLHARKICAYSNTGGYGHHGHALVLNSVNSFRWLYHTQEKAVRCEAYTAYTNGPHTGAMRAYGVPEGNWAAECLMGDIAYDMGWDGVEFRLKNVYTDQFVDEFTPGGVIAAHTCAIPECVEKGKAYIEWDKKKREYANETGPIRHGVGVSFFVYKTAVAPFALETATAAVTLNQDGTIQLQMGATEIGQGADTVFSQMAAEAIGVRTEDVHIVSFQDTDVTPYDTGAYASRQTYVSGTAVKKAGETLRRKILDYARFVYPNAQGELTLEDGVVLDALGHKVVDLATLGLDSYYNMDHACQLHAQETINVHTNAIAGGCTFADVTVDMPLGKVTVNKIINVQDSGRLINPKLVEQQIHGGMAQGIGYGLFEELQVDPKTGRVLNPTLLDYKIPTMMDLPDLAADFVEKPDPTGPYGNKAVGETPAISPAAAIRDAILDATGCKFYVEPMTPQRLFEGFKEAGLI</sequence>
<name>A0ABV1II52_9ACTN</name>
<protein>
    <submittedName>
        <fullName evidence="4">Xanthine dehydrogenase subunit XdhA</fullName>
    </submittedName>
</protein>
<evidence type="ECO:0000313" key="5">
    <source>
        <dbReference type="Proteomes" id="UP001478817"/>
    </source>
</evidence>
<dbReference type="SUPFAM" id="SSF56003">
    <property type="entry name" value="Molybdenum cofactor-binding domain"/>
    <property type="match status" value="1"/>
</dbReference>
<dbReference type="InterPro" id="IPR050028">
    <property type="entry name" value="XdhA_XDHase"/>
</dbReference>
<reference evidence="4 5" key="1">
    <citation type="submission" date="2024-04" db="EMBL/GenBank/DDBJ databases">
        <title>Human intestinal bacterial collection.</title>
        <authorList>
            <person name="Pauvert C."/>
            <person name="Hitch T.C.A."/>
            <person name="Clavel T."/>
        </authorList>
    </citation>
    <scope>NUCLEOTIDE SEQUENCE [LARGE SCALE GENOMIC DNA]</scope>
    <source>
        <strain evidence="4 5">CLA-AA-H197</strain>
    </source>
</reference>
<dbReference type="PANTHER" id="PTHR11908:SF132">
    <property type="entry name" value="ALDEHYDE OXIDASE 1-RELATED"/>
    <property type="match status" value="1"/>
</dbReference>
<dbReference type="InterPro" id="IPR016208">
    <property type="entry name" value="Ald_Oxase/xanthine_DH-like"/>
</dbReference>
<dbReference type="InterPro" id="IPR037165">
    <property type="entry name" value="AldOxase/xan_DH_Mopterin-bd_sf"/>
</dbReference>
<dbReference type="InterPro" id="IPR008274">
    <property type="entry name" value="AldOxase/xan_DH_MoCoBD1"/>
</dbReference>
<dbReference type="InterPro" id="IPR036856">
    <property type="entry name" value="Ald_Oxase/Xan_DH_a/b_sf"/>
</dbReference>